<keyword evidence="3" id="KW-0378">Hydrolase</keyword>
<evidence type="ECO:0000256" key="1">
    <source>
        <dbReference type="SAM" id="MobiDB-lite"/>
    </source>
</evidence>
<keyword evidence="3" id="KW-0255">Endonuclease</keyword>
<evidence type="ECO:0000313" key="3">
    <source>
        <dbReference type="EMBL" id="VZH85353.1"/>
    </source>
</evidence>
<gene>
    <name evidence="3" type="ORF">FRC0190_01317</name>
</gene>
<reference evidence="3 4" key="1">
    <citation type="submission" date="2019-11" db="EMBL/GenBank/DDBJ databases">
        <authorList>
            <person name="Brisse S."/>
        </authorList>
    </citation>
    <scope>NUCLEOTIDE SEQUENCE [LARGE SCALE GENOMIC DNA]</scope>
    <source>
        <strain evidence="3">FRC0190</strain>
    </source>
</reference>
<name>A0A6I8MHW8_9CORY</name>
<dbReference type="RefSeq" id="WP_155872942.1">
    <property type="nucleotide sequence ID" value="NZ_CP168248.1"/>
</dbReference>
<evidence type="ECO:0000313" key="4">
    <source>
        <dbReference type="Proteomes" id="UP000423525"/>
    </source>
</evidence>
<proteinExistence type="predicted"/>
<dbReference type="InterPro" id="IPR017035">
    <property type="entry name" value="UCP035009_HsdR_All3000-type"/>
</dbReference>
<evidence type="ECO:0000259" key="2">
    <source>
        <dbReference type="Pfam" id="PF13588"/>
    </source>
</evidence>
<feature type="region of interest" description="Disordered" evidence="1">
    <location>
        <begin position="234"/>
        <end position="270"/>
    </location>
</feature>
<dbReference type="KEGG" id="crf:FRC0190_01317"/>
<sequence length="366" mass="41616">MSINQAIEDLARRVRELKPIIETEEATKTAFIIPFISNVLGYDVTDPREVIPEYTADIGVKKGEKVDFAIKSGEDFRFLIECKKVGEPLNLDHANQLVRYFNVTDTEFAILTNGEVYQFYAQLDAMNRMDEKPFMTIDLGNIDPRVFPYLEMCTKAQFDSDTIAANAEELKYIAEIKKLIAALFKEPIDEWVKWLASKVTTKRMTAQNLETFTSIVATASSQFLRDEANRRLRSAQDLEDPAGAMPTDVERPNTASAPQAALDDGDEPQGDIVTTEEEIEGYSIIRAICCSEVPAKDIVMRDAKSYCAVLYQDNNRKPIARLYFDRKIPRIGIFDENKVEKHHDLEDIAAIYDYADELRARARSLR</sequence>
<accession>A0A6I8MHW8</accession>
<dbReference type="AlphaFoldDB" id="A0A6I8MHW8"/>
<dbReference type="EMBL" id="LR738855">
    <property type="protein sequence ID" value="VZH85353.1"/>
    <property type="molecule type" value="Genomic_DNA"/>
</dbReference>
<protein>
    <submittedName>
        <fullName evidence="3">Restriction endonuclease</fullName>
    </submittedName>
</protein>
<dbReference type="GO" id="GO:0004519">
    <property type="term" value="F:endonuclease activity"/>
    <property type="evidence" value="ECO:0007669"/>
    <property type="project" value="UniProtKB-KW"/>
</dbReference>
<dbReference type="PIRSF" id="PIRSF035009">
    <property type="entry name" value="UCP035009_HSDR_N"/>
    <property type="match status" value="1"/>
</dbReference>
<feature type="domain" description="Type I restriction enzyme R protein N-terminal" evidence="2">
    <location>
        <begin position="34"/>
        <end position="121"/>
    </location>
</feature>
<organism evidence="3 4">
    <name type="scientific">Corynebacterium rouxii</name>
    <dbReference type="NCBI Taxonomy" id="2719119"/>
    <lineage>
        <taxon>Bacteria</taxon>
        <taxon>Bacillati</taxon>
        <taxon>Actinomycetota</taxon>
        <taxon>Actinomycetes</taxon>
        <taxon>Mycobacteriales</taxon>
        <taxon>Corynebacteriaceae</taxon>
        <taxon>Corynebacterium</taxon>
    </lineage>
</organism>
<dbReference type="InterPro" id="IPR029464">
    <property type="entry name" value="HSDR_N"/>
</dbReference>
<keyword evidence="3" id="KW-0540">Nuclease</keyword>
<dbReference type="Pfam" id="PF13588">
    <property type="entry name" value="HSDR_N_2"/>
    <property type="match status" value="1"/>
</dbReference>
<dbReference type="Proteomes" id="UP000423525">
    <property type="component" value="Chromosome"/>
</dbReference>